<evidence type="ECO:0000313" key="1">
    <source>
        <dbReference type="EMBL" id="RRJ90091.1"/>
    </source>
</evidence>
<evidence type="ECO:0000313" key="2">
    <source>
        <dbReference type="Proteomes" id="UP000275719"/>
    </source>
</evidence>
<sequence length="130" mass="15342">MKQINIPLENKRIDNQFETLYTNKKYKISLSKINDLEASSNTILKIYKNNKMVFEDSIYNTHPTNILFEDFNGDLIDDILVHYSSSARSNESFTLFLVDTLNDSFKRIKGFEEIHNPRYIAEYDIFLTML</sequence>
<accession>A0A3P3W4Q7</accession>
<dbReference type="OrthoDB" id="670341at2"/>
<dbReference type="SUPFAM" id="SSF69318">
    <property type="entry name" value="Integrin alpha N-terminal domain"/>
    <property type="match status" value="1"/>
</dbReference>
<dbReference type="Proteomes" id="UP000275719">
    <property type="component" value="Unassembled WGS sequence"/>
</dbReference>
<organism evidence="1 2">
    <name type="scientific">Paenimyroides tangerinum</name>
    <dbReference type="NCBI Taxonomy" id="2488728"/>
    <lineage>
        <taxon>Bacteria</taxon>
        <taxon>Pseudomonadati</taxon>
        <taxon>Bacteroidota</taxon>
        <taxon>Flavobacteriia</taxon>
        <taxon>Flavobacteriales</taxon>
        <taxon>Flavobacteriaceae</taxon>
        <taxon>Paenimyroides</taxon>
    </lineage>
</organism>
<dbReference type="InterPro" id="IPR028994">
    <property type="entry name" value="Integrin_alpha_N"/>
</dbReference>
<name>A0A3P3W4Q7_9FLAO</name>
<comment type="caution">
    <text evidence="1">The sequence shown here is derived from an EMBL/GenBank/DDBJ whole genome shotgun (WGS) entry which is preliminary data.</text>
</comment>
<dbReference type="AlphaFoldDB" id="A0A3P3W4Q7"/>
<dbReference type="EMBL" id="RQVQ01000020">
    <property type="protein sequence ID" value="RRJ90091.1"/>
    <property type="molecule type" value="Genomic_DNA"/>
</dbReference>
<proteinExistence type="predicted"/>
<reference evidence="1 2" key="1">
    <citation type="submission" date="2018-11" db="EMBL/GenBank/DDBJ databases">
        <title>Flavobacterium sp. nov., YIM 102701-2 draft genome.</title>
        <authorList>
            <person name="Li G."/>
            <person name="Jiang Y."/>
        </authorList>
    </citation>
    <scope>NUCLEOTIDE SEQUENCE [LARGE SCALE GENOMIC DNA]</scope>
    <source>
        <strain evidence="1 2">YIM 102701-2</strain>
    </source>
</reference>
<dbReference type="RefSeq" id="WP_125019278.1">
    <property type="nucleotide sequence ID" value="NZ_RQVQ01000020.1"/>
</dbReference>
<protein>
    <submittedName>
        <fullName evidence="1">Uncharacterized protein</fullName>
    </submittedName>
</protein>
<gene>
    <name evidence="1" type="ORF">EG240_10095</name>
</gene>
<keyword evidence="2" id="KW-1185">Reference proteome</keyword>